<dbReference type="Proteomes" id="UP000006038">
    <property type="component" value="Chromosome 3"/>
</dbReference>
<reference evidence="1" key="2">
    <citation type="submission" date="2013-04" db="UniProtKB">
        <authorList>
            <consortium name="EnsemblPlants"/>
        </authorList>
    </citation>
    <scope>IDENTIFICATION</scope>
</reference>
<sequence length="186" mass="19355">MADSCCMYMHEMDDVHRWLPSEVLRDIGIVDTAERLRFAVVEDLAVRLVGVLGGGGCEMAVTPYRSPLPSCHRPQVGGGGGATFMGHHALADAGCPRGAGAPPPYMPPPLPAPASPWHVTASGPRNATVLRGPTPPNHPHPLLRVRGAVAGAAHQPATTRRSSGTGFFLPRTAAAGHANHHGAARA</sequence>
<keyword evidence="2" id="KW-1185">Reference proteome</keyword>
<proteinExistence type="predicted"/>
<accession>J3LNT5</accession>
<reference evidence="1" key="1">
    <citation type="journal article" date="2013" name="Nat. Commun.">
        <title>Whole-genome sequencing of Oryza brachyantha reveals mechanisms underlying Oryza genome evolution.</title>
        <authorList>
            <person name="Chen J."/>
            <person name="Huang Q."/>
            <person name="Gao D."/>
            <person name="Wang J."/>
            <person name="Lang Y."/>
            <person name="Liu T."/>
            <person name="Li B."/>
            <person name="Bai Z."/>
            <person name="Luis Goicoechea J."/>
            <person name="Liang C."/>
            <person name="Chen C."/>
            <person name="Zhang W."/>
            <person name="Sun S."/>
            <person name="Liao Y."/>
            <person name="Zhang X."/>
            <person name="Yang L."/>
            <person name="Song C."/>
            <person name="Wang M."/>
            <person name="Shi J."/>
            <person name="Liu G."/>
            <person name="Liu J."/>
            <person name="Zhou H."/>
            <person name="Zhou W."/>
            <person name="Yu Q."/>
            <person name="An N."/>
            <person name="Chen Y."/>
            <person name="Cai Q."/>
            <person name="Wang B."/>
            <person name="Liu B."/>
            <person name="Min J."/>
            <person name="Huang Y."/>
            <person name="Wu H."/>
            <person name="Li Z."/>
            <person name="Zhang Y."/>
            <person name="Yin Y."/>
            <person name="Song W."/>
            <person name="Jiang J."/>
            <person name="Jackson S.A."/>
            <person name="Wing R.A."/>
            <person name="Wang J."/>
            <person name="Chen M."/>
        </authorList>
    </citation>
    <scope>NUCLEOTIDE SEQUENCE [LARGE SCALE GENOMIC DNA]</scope>
    <source>
        <strain evidence="1">cv. IRGC 101232</strain>
    </source>
</reference>
<dbReference type="OMA" id="CEMAVTP"/>
<evidence type="ECO:0000313" key="2">
    <source>
        <dbReference type="Proteomes" id="UP000006038"/>
    </source>
</evidence>
<dbReference type="AlphaFoldDB" id="J3LNT5"/>
<evidence type="ECO:0000313" key="1">
    <source>
        <dbReference type="EnsemblPlants" id="OB03G27110.1"/>
    </source>
</evidence>
<name>J3LNT5_ORYBR</name>
<protein>
    <submittedName>
        <fullName evidence="1">Uncharacterized protein</fullName>
    </submittedName>
</protein>
<dbReference type="Gramene" id="OB03G27110.1">
    <property type="protein sequence ID" value="OB03G27110.1"/>
    <property type="gene ID" value="OB03G27110"/>
</dbReference>
<organism evidence="1">
    <name type="scientific">Oryza brachyantha</name>
    <name type="common">malo sina</name>
    <dbReference type="NCBI Taxonomy" id="4533"/>
    <lineage>
        <taxon>Eukaryota</taxon>
        <taxon>Viridiplantae</taxon>
        <taxon>Streptophyta</taxon>
        <taxon>Embryophyta</taxon>
        <taxon>Tracheophyta</taxon>
        <taxon>Spermatophyta</taxon>
        <taxon>Magnoliopsida</taxon>
        <taxon>Liliopsida</taxon>
        <taxon>Poales</taxon>
        <taxon>Poaceae</taxon>
        <taxon>BOP clade</taxon>
        <taxon>Oryzoideae</taxon>
        <taxon>Oryzeae</taxon>
        <taxon>Oryzinae</taxon>
        <taxon>Oryza</taxon>
    </lineage>
</organism>
<dbReference type="HOGENOM" id="CLU_101953_0_0_1"/>
<dbReference type="EnsemblPlants" id="OB03G27110.1">
    <property type="protein sequence ID" value="OB03G27110.1"/>
    <property type="gene ID" value="OB03G27110"/>
</dbReference>